<evidence type="ECO:0000313" key="2">
    <source>
        <dbReference type="EMBL" id="GAA3669927.1"/>
    </source>
</evidence>
<dbReference type="EMBL" id="BAABEO010000008">
    <property type="protein sequence ID" value="GAA3669927.1"/>
    <property type="molecule type" value="Genomic_DNA"/>
</dbReference>
<feature type="region of interest" description="Disordered" evidence="1">
    <location>
        <begin position="72"/>
        <end position="104"/>
    </location>
</feature>
<proteinExistence type="predicted"/>
<organism evidence="2 3">
    <name type="scientific">Arthrobacter ginkgonis</name>
    <dbReference type="NCBI Taxonomy" id="1630594"/>
    <lineage>
        <taxon>Bacteria</taxon>
        <taxon>Bacillati</taxon>
        <taxon>Actinomycetota</taxon>
        <taxon>Actinomycetes</taxon>
        <taxon>Micrococcales</taxon>
        <taxon>Micrococcaceae</taxon>
        <taxon>Arthrobacter</taxon>
    </lineage>
</organism>
<accession>A0ABP7BW54</accession>
<evidence type="ECO:0000256" key="1">
    <source>
        <dbReference type="SAM" id="MobiDB-lite"/>
    </source>
</evidence>
<dbReference type="Proteomes" id="UP001500752">
    <property type="component" value="Unassembled WGS sequence"/>
</dbReference>
<name>A0ABP7BW54_9MICC</name>
<evidence type="ECO:0000313" key="3">
    <source>
        <dbReference type="Proteomes" id="UP001500752"/>
    </source>
</evidence>
<sequence>MVLLRQQLATDGILNFLPQVEIDVVVVSELLHKVPVLKTHLGRGPGGCRSGVTHVTPPAGVLIWVQANTLLPSPSSAAPRDTPREVTAGRPRRMRATRPRGKGA</sequence>
<reference evidence="3" key="1">
    <citation type="journal article" date="2019" name="Int. J. Syst. Evol. Microbiol.">
        <title>The Global Catalogue of Microorganisms (GCM) 10K type strain sequencing project: providing services to taxonomists for standard genome sequencing and annotation.</title>
        <authorList>
            <consortium name="The Broad Institute Genomics Platform"/>
            <consortium name="The Broad Institute Genome Sequencing Center for Infectious Disease"/>
            <person name="Wu L."/>
            <person name="Ma J."/>
        </authorList>
    </citation>
    <scope>NUCLEOTIDE SEQUENCE [LARGE SCALE GENOMIC DNA]</scope>
    <source>
        <strain evidence="3">JCM 30742</strain>
    </source>
</reference>
<feature type="compositionally biased region" description="Basic residues" evidence="1">
    <location>
        <begin position="90"/>
        <end position="104"/>
    </location>
</feature>
<protein>
    <submittedName>
        <fullName evidence="2">Uncharacterized protein</fullName>
    </submittedName>
</protein>
<comment type="caution">
    <text evidence="2">The sequence shown here is derived from an EMBL/GenBank/DDBJ whole genome shotgun (WGS) entry which is preliminary data.</text>
</comment>
<gene>
    <name evidence="2" type="ORF">GCM10023081_05300</name>
</gene>
<keyword evidence="3" id="KW-1185">Reference proteome</keyword>